<dbReference type="AlphaFoldDB" id="A0A8T9ASP5"/>
<feature type="non-terminal residue" evidence="2">
    <location>
        <position position="352"/>
    </location>
</feature>
<gene>
    <name evidence="2" type="ORF">C1D09_010750</name>
</gene>
<evidence type="ECO:0000313" key="3">
    <source>
        <dbReference type="Proteomes" id="UP000235507"/>
    </source>
</evidence>
<dbReference type="Proteomes" id="UP000235507">
    <property type="component" value="Unassembled WGS sequence"/>
</dbReference>
<proteinExistence type="predicted"/>
<keyword evidence="3" id="KW-1185">Reference proteome</keyword>
<accession>A0A8T9ASP5</accession>
<comment type="caution">
    <text evidence="2">The sequence shown here is derived from an EMBL/GenBank/DDBJ whole genome shotgun (WGS) entry which is preliminary data.</text>
</comment>
<reference evidence="2" key="1">
    <citation type="submission" date="2019-07" db="EMBL/GenBank/DDBJ databases">
        <title>Mesorhizobum intechiensis sp. nov. isolated from nodules of Lotus tenuis growing in lowlands of the Flooding Pampa, Argentina.</title>
        <authorList>
            <person name="Estrella M.J."/>
            <person name="Torres Tejerizo G.A."/>
            <person name="Cumpa Velazquez L.M."/>
            <person name="Fontana F."/>
            <person name="Hansen L."/>
            <person name="Pistorio M."/>
            <person name="Sannazzaro A.I."/>
        </authorList>
    </citation>
    <scope>NUCLEOTIDE SEQUENCE</scope>
    <source>
        <strain evidence="2">BD68</strain>
    </source>
</reference>
<name>A0A8T9ASP5_9HYPH</name>
<evidence type="ECO:0000313" key="2">
    <source>
        <dbReference type="EMBL" id="TSE12144.1"/>
    </source>
</evidence>
<evidence type="ECO:0000256" key="1">
    <source>
        <dbReference type="SAM" id="MobiDB-lite"/>
    </source>
</evidence>
<feature type="region of interest" description="Disordered" evidence="1">
    <location>
        <begin position="33"/>
        <end position="55"/>
    </location>
</feature>
<protein>
    <submittedName>
        <fullName evidence="2">SPOR domain-containing protein</fullName>
    </submittedName>
</protein>
<sequence>MADRTQLRVADNNDIADDDPFAELTRIMGFDPRQPVKQQARVEPQAAAASQPVHEDDFDIDLEKELMGEFDAGDSVAAAVVEAHEPTFETAATHAADDDLALSLDDDFHLDLTGADEQGLVSSHAHPDAAEAVPSVESGFDADFDNAIASSLEDVSPFEDDLPMEDELAASLDQDFHIEDHAAKIEDEPVETQHGVAEMPMAVEPAAAHEFDDAVAVSLEDELMLDDYSTDQRQAAAAAVNDPEPVAAANEAQAIADQDFEGHFDAAMADVDMNFDVRADQPVAFDAAEAHEVPAHAVDARDEFSNSEAVSEDDFDLNLDGSFAEPAEEPVAEVAAAAVQPAAPVTPPTVMA</sequence>
<dbReference type="EMBL" id="PNOT02000118">
    <property type="protein sequence ID" value="TSE12144.1"/>
    <property type="molecule type" value="Genomic_DNA"/>
</dbReference>
<organism evidence="2 3">
    <name type="scientific">Mesorhizobium intechi</name>
    <dbReference type="NCBI Taxonomy" id="537601"/>
    <lineage>
        <taxon>Bacteria</taxon>
        <taxon>Pseudomonadati</taxon>
        <taxon>Pseudomonadota</taxon>
        <taxon>Alphaproteobacteria</taxon>
        <taxon>Hyphomicrobiales</taxon>
        <taxon>Phyllobacteriaceae</taxon>
        <taxon>Mesorhizobium</taxon>
    </lineage>
</organism>